<comment type="similarity">
    <text evidence="1">Belongs to the sigma-70 factor family. ECF subfamily.</text>
</comment>
<feature type="domain" description="RNA polymerase sigma factor 70 region 4 type 2" evidence="6">
    <location>
        <begin position="283"/>
        <end position="333"/>
    </location>
</feature>
<dbReference type="SUPFAM" id="SSF88659">
    <property type="entry name" value="Sigma3 and sigma4 domains of RNA polymerase sigma factors"/>
    <property type="match status" value="1"/>
</dbReference>
<proteinExistence type="inferred from homology"/>
<dbReference type="PANTHER" id="PTHR43133:SF51">
    <property type="entry name" value="RNA POLYMERASE SIGMA FACTOR"/>
    <property type="match status" value="1"/>
</dbReference>
<keyword evidence="4" id="KW-0804">Transcription</keyword>
<dbReference type="InterPro" id="IPR013249">
    <property type="entry name" value="RNA_pol_sigma70_r4_t2"/>
</dbReference>
<evidence type="ECO:0000313" key="8">
    <source>
        <dbReference type="Proteomes" id="UP001620409"/>
    </source>
</evidence>
<dbReference type="SUPFAM" id="SSF88946">
    <property type="entry name" value="Sigma2 domain of RNA polymerase sigma factors"/>
    <property type="match status" value="1"/>
</dbReference>
<evidence type="ECO:0000313" key="7">
    <source>
        <dbReference type="EMBL" id="MFK2854169.1"/>
    </source>
</evidence>
<evidence type="ECO:0000256" key="3">
    <source>
        <dbReference type="ARBA" id="ARBA00023082"/>
    </source>
</evidence>
<dbReference type="InterPro" id="IPR039425">
    <property type="entry name" value="RNA_pol_sigma-70-like"/>
</dbReference>
<dbReference type="InterPro" id="IPR013325">
    <property type="entry name" value="RNA_pol_sigma_r2"/>
</dbReference>
<dbReference type="Proteomes" id="UP001620409">
    <property type="component" value="Unassembled WGS sequence"/>
</dbReference>
<dbReference type="Gene3D" id="1.10.10.10">
    <property type="entry name" value="Winged helix-like DNA-binding domain superfamily/Winged helix DNA-binding domain"/>
    <property type="match status" value="1"/>
</dbReference>
<accession>A0ABW8IIN9</accession>
<name>A0ABW8IIN9_9GAMM</name>
<keyword evidence="2" id="KW-0805">Transcription regulation</keyword>
<evidence type="ECO:0000259" key="6">
    <source>
        <dbReference type="Pfam" id="PF08281"/>
    </source>
</evidence>
<dbReference type="InterPro" id="IPR036388">
    <property type="entry name" value="WH-like_DNA-bd_sf"/>
</dbReference>
<dbReference type="NCBIfam" id="TIGR02937">
    <property type="entry name" value="sigma70-ECF"/>
    <property type="match status" value="1"/>
</dbReference>
<evidence type="ECO:0000259" key="5">
    <source>
        <dbReference type="Pfam" id="PF04542"/>
    </source>
</evidence>
<dbReference type="InterPro" id="IPR014284">
    <property type="entry name" value="RNA_pol_sigma-70_dom"/>
</dbReference>
<dbReference type="Gene3D" id="1.10.1740.10">
    <property type="match status" value="1"/>
</dbReference>
<keyword evidence="8" id="KW-1185">Reference proteome</keyword>
<dbReference type="PANTHER" id="PTHR43133">
    <property type="entry name" value="RNA POLYMERASE ECF-TYPE SIGMA FACTO"/>
    <property type="match status" value="1"/>
</dbReference>
<dbReference type="Pfam" id="PF04542">
    <property type="entry name" value="Sigma70_r2"/>
    <property type="match status" value="1"/>
</dbReference>
<dbReference type="InterPro" id="IPR007627">
    <property type="entry name" value="RNA_pol_sigma70_r2"/>
</dbReference>
<protein>
    <submittedName>
        <fullName evidence="7">Sigma-70 family RNA polymerase sigma factor</fullName>
    </submittedName>
</protein>
<sequence>MHVSPKRLQGICLQPGSPWPYLYTHWRHVRRPFTKGVDGGQRYRRSRGALPLRHRGHRLYRQSSGQHAPTHQDAAGLRLKGVGGVRHPGGYVSLPDVGLALGRARTDGSHRFRDHPGHGLDRDQSWRGGVIAGRLWARVPSGFSAWTAFRLIGTHRVSHQDRQLVEAVLANAPGAFERLVREHQALCWHIIYRMVHHPEDARELCQDTFLRVYRHLNQYRYESALKSWIGRVAYTVALRYLERKRIAVFDPGEDEDAINPIENLSDGFDLEGAYADSETAAHLHQAIEALPPLQRTLLTLYHLDELSIDEIASITGLAAGTIKSHLFRTRLRLREQLETAYGVSS</sequence>
<dbReference type="Pfam" id="PF08281">
    <property type="entry name" value="Sigma70_r4_2"/>
    <property type="match status" value="1"/>
</dbReference>
<feature type="domain" description="RNA polymerase sigma-70 region 2" evidence="5">
    <location>
        <begin position="179"/>
        <end position="245"/>
    </location>
</feature>
<evidence type="ECO:0000256" key="1">
    <source>
        <dbReference type="ARBA" id="ARBA00010641"/>
    </source>
</evidence>
<evidence type="ECO:0000256" key="4">
    <source>
        <dbReference type="ARBA" id="ARBA00023163"/>
    </source>
</evidence>
<reference evidence="7 8" key="1">
    <citation type="submission" date="2020-10" db="EMBL/GenBank/DDBJ databases">
        <title>Phylogeny of dyella-like bacteria.</title>
        <authorList>
            <person name="Fu J."/>
        </authorList>
    </citation>
    <scope>NUCLEOTIDE SEQUENCE [LARGE SCALE GENOMIC DNA]</scope>
    <source>
        <strain evidence="7 8">DHG40</strain>
    </source>
</reference>
<comment type="caution">
    <text evidence="7">The sequence shown here is derived from an EMBL/GenBank/DDBJ whole genome shotgun (WGS) entry which is preliminary data.</text>
</comment>
<organism evidence="7 8">
    <name type="scientific">Dyella humi</name>
    <dbReference type="NCBI Taxonomy" id="1770547"/>
    <lineage>
        <taxon>Bacteria</taxon>
        <taxon>Pseudomonadati</taxon>
        <taxon>Pseudomonadota</taxon>
        <taxon>Gammaproteobacteria</taxon>
        <taxon>Lysobacterales</taxon>
        <taxon>Rhodanobacteraceae</taxon>
        <taxon>Dyella</taxon>
    </lineage>
</organism>
<dbReference type="InterPro" id="IPR013324">
    <property type="entry name" value="RNA_pol_sigma_r3/r4-like"/>
</dbReference>
<evidence type="ECO:0000256" key="2">
    <source>
        <dbReference type="ARBA" id="ARBA00023015"/>
    </source>
</evidence>
<keyword evidence="3" id="KW-0731">Sigma factor</keyword>
<gene>
    <name evidence="7" type="ORF">ISP18_06180</name>
</gene>
<dbReference type="CDD" id="cd06171">
    <property type="entry name" value="Sigma70_r4"/>
    <property type="match status" value="1"/>
</dbReference>
<dbReference type="EMBL" id="JADIKI010000022">
    <property type="protein sequence ID" value="MFK2854169.1"/>
    <property type="molecule type" value="Genomic_DNA"/>
</dbReference>